<evidence type="ECO:0000313" key="2">
    <source>
        <dbReference type="Proteomes" id="UP001597260"/>
    </source>
</evidence>
<protein>
    <submittedName>
        <fullName evidence="1">YiiX/YebB-like N1pC/P60 family cysteine hydrolase</fullName>
    </submittedName>
</protein>
<proteinExistence type="predicted"/>
<dbReference type="InterPro" id="IPR038765">
    <property type="entry name" value="Papain-like_cys_pep_sf"/>
</dbReference>
<name>A0ABW3YR17_9ACTN</name>
<organism evidence="1 2">
    <name type="scientific">Micromonospora sonneratiae</name>
    <dbReference type="NCBI Taxonomy" id="1184706"/>
    <lineage>
        <taxon>Bacteria</taxon>
        <taxon>Bacillati</taxon>
        <taxon>Actinomycetota</taxon>
        <taxon>Actinomycetes</taxon>
        <taxon>Micromonosporales</taxon>
        <taxon>Micromonosporaceae</taxon>
        <taxon>Micromonospora</taxon>
    </lineage>
</organism>
<evidence type="ECO:0000313" key="1">
    <source>
        <dbReference type="EMBL" id="MFD1325841.1"/>
    </source>
</evidence>
<sequence>MTFVATELAIPCAYKGRATAAMASPLQLSFRGVVPRLTGTLAASAALILTIGGTASAAPNDNAFSQLLKLNPGLSAAELEKSMHEAAAATGLTYDQAIATALDEAERHAQPDGSTKVNSSNPSCGQVEIGAANFKGDIFYSAASTYGVSHGHTGIYSEKNYITEARGSGQNSGEFAVAGRKYCKNIEKMVVNTATVNQQNQAADYASQYLTGKPYNSNFAWNKGGDIDTLNCSELVYKAYKRSINYDLDDDGGLGVYPADIKNDSETTTYQVIS</sequence>
<dbReference type="Gene3D" id="3.90.1720.10">
    <property type="entry name" value="endopeptidase domain like (from Nostoc punctiforme)"/>
    <property type="match status" value="1"/>
</dbReference>
<gene>
    <name evidence="1" type="ORF">ACFQ4H_32655</name>
</gene>
<dbReference type="Proteomes" id="UP001597260">
    <property type="component" value="Unassembled WGS sequence"/>
</dbReference>
<keyword evidence="2" id="KW-1185">Reference proteome</keyword>
<reference evidence="2" key="1">
    <citation type="journal article" date="2019" name="Int. J. Syst. Evol. Microbiol.">
        <title>The Global Catalogue of Microorganisms (GCM) 10K type strain sequencing project: providing services to taxonomists for standard genome sequencing and annotation.</title>
        <authorList>
            <consortium name="The Broad Institute Genomics Platform"/>
            <consortium name="The Broad Institute Genome Sequencing Center for Infectious Disease"/>
            <person name="Wu L."/>
            <person name="Ma J."/>
        </authorList>
    </citation>
    <scope>NUCLEOTIDE SEQUENCE [LARGE SCALE GENOMIC DNA]</scope>
    <source>
        <strain evidence="2">JCM 31037</strain>
    </source>
</reference>
<dbReference type="EMBL" id="JBHTMP010000097">
    <property type="protein sequence ID" value="MFD1325841.1"/>
    <property type="molecule type" value="Genomic_DNA"/>
</dbReference>
<dbReference type="RefSeq" id="WP_377578738.1">
    <property type="nucleotide sequence ID" value="NZ_JBHTMP010000097.1"/>
</dbReference>
<dbReference type="SUPFAM" id="SSF54001">
    <property type="entry name" value="Cysteine proteinases"/>
    <property type="match status" value="1"/>
</dbReference>
<accession>A0ABW3YR17</accession>
<dbReference type="Pfam" id="PF05708">
    <property type="entry name" value="Peptidase_C92"/>
    <property type="match status" value="1"/>
</dbReference>
<dbReference type="InterPro" id="IPR024453">
    <property type="entry name" value="Peptidase_C92"/>
</dbReference>
<comment type="caution">
    <text evidence="1">The sequence shown here is derived from an EMBL/GenBank/DDBJ whole genome shotgun (WGS) entry which is preliminary data.</text>
</comment>